<comment type="caution">
    <text evidence="8">The sequence shown here is derived from an EMBL/GenBank/DDBJ whole genome shotgun (WGS) entry which is preliminary data.</text>
</comment>
<dbReference type="Gene3D" id="3.30.1440.10">
    <property type="match status" value="1"/>
</dbReference>
<dbReference type="Proteomes" id="UP001481872">
    <property type="component" value="Unassembled WGS sequence"/>
</dbReference>
<keyword evidence="9" id="KW-1185">Reference proteome</keyword>
<comment type="similarity">
    <text evidence="1 4 5">Belongs to the universal ribosomal protein uL5 family.</text>
</comment>
<accession>A0ABV1J442</accession>
<dbReference type="GO" id="GO:0005840">
    <property type="term" value="C:ribosome"/>
    <property type="evidence" value="ECO:0007669"/>
    <property type="project" value="UniProtKB-KW"/>
</dbReference>
<keyword evidence="4" id="KW-0820">tRNA-binding</keyword>
<name>A0ABV1J442_9FIRM</name>
<organism evidence="8 9">
    <name type="scientific">Aedoeadaptatus acetigenes</name>
    <dbReference type="NCBI Taxonomy" id="2981723"/>
    <lineage>
        <taxon>Bacteria</taxon>
        <taxon>Bacillati</taxon>
        <taxon>Bacillota</taxon>
        <taxon>Tissierellia</taxon>
        <taxon>Tissierellales</taxon>
        <taxon>Peptoniphilaceae</taxon>
        <taxon>Aedoeadaptatus</taxon>
    </lineage>
</organism>
<dbReference type="SUPFAM" id="SSF55282">
    <property type="entry name" value="RL5-like"/>
    <property type="match status" value="1"/>
</dbReference>
<dbReference type="InterPro" id="IPR022803">
    <property type="entry name" value="Ribosomal_uL5_dom_sf"/>
</dbReference>
<dbReference type="InterPro" id="IPR031309">
    <property type="entry name" value="Ribosomal_uL5_C"/>
</dbReference>
<dbReference type="Pfam" id="PF00673">
    <property type="entry name" value="Ribosomal_L5_C"/>
    <property type="match status" value="1"/>
</dbReference>
<evidence type="ECO:0000313" key="8">
    <source>
        <dbReference type="EMBL" id="MEQ3352949.1"/>
    </source>
</evidence>
<protein>
    <recommendedName>
        <fullName evidence="4">Large ribosomal subunit protein uL5</fullName>
    </recommendedName>
</protein>
<evidence type="ECO:0000256" key="4">
    <source>
        <dbReference type="HAMAP-Rule" id="MF_01333"/>
    </source>
</evidence>
<feature type="domain" description="Large ribosomal subunit protein uL5 C-terminal" evidence="7">
    <location>
        <begin position="86"/>
        <end position="178"/>
    </location>
</feature>
<evidence type="ECO:0000313" key="9">
    <source>
        <dbReference type="Proteomes" id="UP001481872"/>
    </source>
</evidence>
<keyword evidence="3 4" id="KW-0687">Ribonucleoprotein</keyword>
<comment type="function">
    <text evidence="4">This is 1 of the proteins that bind and probably mediate the attachment of the 5S RNA into the large ribosomal subunit, where it forms part of the central protuberance. In the 70S ribosome it contacts protein S13 of the 30S subunit (bridge B1b), connecting the 2 subunits; this bridge is implicated in subunit movement. Contacts the P site tRNA; the 5S rRNA and some of its associated proteins might help stabilize positioning of ribosome-bound tRNAs.</text>
</comment>
<evidence type="ECO:0000256" key="3">
    <source>
        <dbReference type="ARBA" id="ARBA00023274"/>
    </source>
</evidence>
<reference evidence="8 9" key="1">
    <citation type="submission" date="2024-04" db="EMBL/GenBank/DDBJ databases">
        <title>Human intestinal bacterial collection.</title>
        <authorList>
            <person name="Pauvert C."/>
            <person name="Hitch T.C.A."/>
            <person name="Clavel T."/>
        </authorList>
    </citation>
    <scope>NUCLEOTIDE SEQUENCE [LARGE SCALE GENOMIC DNA]</scope>
    <source>
        <strain evidence="8 9">CLA-SR-H026</strain>
    </source>
</reference>
<keyword evidence="4" id="KW-0699">rRNA-binding</keyword>
<dbReference type="PROSITE" id="PS00358">
    <property type="entry name" value="RIBOSOMAL_L5"/>
    <property type="match status" value="1"/>
</dbReference>
<evidence type="ECO:0000256" key="5">
    <source>
        <dbReference type="RuleBase" id="RU003930"/>
    </source>
</evidence>
<evidence type="ECO:0000256" key="2">
    <source>
        <dbReference type="ARBA" id="ARBA00022980"/>
    </source>
</evidence>
<proteinExistence type="inferred from homology"/>
<dbReference type="EMBL" id="JBBNPS010000002">
    <property type="protein sequence ID" value="MEQ3352949.1"/>
    <property type="molecule type" value="Genomic_DNA"/>
</dbReference>
<dbReference type="PANTHER" id="PTHR11994">
    <property type="entry name" value="60S RIBOSOMAL PROTEIN L11-RELATED"/>
    <property type="match status" value="1"/>
</dbReference>
<keyword evidence="2 4" id="KW-0689">Ribosomal protein</keyword>
<dbReference type="HAMAP" id="MF_01333_B">
    <property type="entry name" value="Ribosomal_uL5_B"/>
    <property type="match status" value="1"/>
</dbReference>
<evidence type="ECO:0000256" key="1">
    <source>
        <dbReference type="ARBA" id="ARBA00008553"/>
    </source>
</evidence>
<evidence type="ECO:0000259" key="7">
    <source>
        <dbReference type="Pfam" id="PF00673"/>
    </source>
</evidence>
<comment type="subunit">
    <text evidence="4">Part of the 50S ribosomal subunit; part of the 5S rRNA/L5/L18/L25 subcomplex. Contacts the 5S rRNA and the P site tRNA. Forms a bridge to the 30S subunit in the 70S ribosome.</text>
</comment>
<dbReference type="InterPro" id="IPR031310">
    <property type="entry name" value="Ribosomal_uL5_N"/>
</dbReference>
<dbReference type="InterPro" id="IPR020929">
    <property type="entry name" value="Ribosomal_uL5_CS"/>
</dbReference>
<dbReference type="InterPro" id="IPR020930">
    <property type="entry name" value="Ribosomal_uL5_bac-type"/>
</dbReference>
<dbReference type="NCBIfam" id="NF000585">
    <property type="entry name" value="PRK00010.1"/>
    <property type="match status" value="1"/>
</dbReference>
<dbReference type="RefSeq" id="WP_108832107.1">
    <property type="nucleotide sequence ID" value="NZ_JAOQJD010000004.1"/>
</dbReference>
<sequence>MTSRLKEKIQNEVAPALMDEFKYANTMQIPRLEKVVINIGLGEAKDNPKALESAVNDLTLIAGQKPIITKARKSIANFKLREGSAIGCKVTLRGDRMYDFLDKLMNVALPRVRDFRGIKPTAFDGRGNYALGLKEQLIFPEIEYDKIDTLRGMDITIVTTAETDEEAKSFLEKMGMPFAKKEG</sequence>
<evidence type="ECO:0000259" key="6">
    <source>
        <dbReference type="Pfam" id="PF00281"/>
    </source>
</evidence>
<gene>
    <name evidence="4 8" type="primary">rplE</name>
    <name evidence="8" type="ORF">AAA081_01335</name>
</gene>
<dbReference type="PIRSF" id="PIRSF002161">
    <property type="entry name" value="Ribosomal_L5"/>
    <property type="match status" value="1"/>
</dbReference>
<dbReference type="InterPro" id="IPR002132">
    <property type="entry name" value="Ribosomal_uL5"/>
</dbReference>
<feature type="domain" description="Large ribosomal subunit protein uL5 N-terminal" evidence="6">
    <location>
        <begin position="25"/>
        <end position="81"/>
    </location>
</feature>
<keyword evidence="4" id="KW-0694">RNA-binding</keyword>
<dbReference type="Pfam" id="PF00281">
    <property type="entry name" value="Ribosomal_L5"/>
    <property type="match status" value="1"/>
</dbReference>